<feature type="transmembrane region" description="Helical" evidence="8">
    <location>
        <begin position="76"/>
        <end position="98"/>
    </location>
</feature>
<evidence type="ECO:0000313" key="10">
    <source>
        <dbReference type="EMBL" id="CAK9072464.1"/>
    </source>
</evidence>
<evidence type="ECO:0000256" key="1">
    <source>
        <dbReference type="ARBA" id="ARBA00004651"/>
    </source>
</evidence>
<gene>
    <name evidence="10" type="ORF">CCMP2556_LOCUS35658</name>
</gene>
<dbReference type="Proteomes" id="UP001642484">
    <property type="component" value="Unassembled WGS sequence"/>
</dbReference>
<evidence type="ECO:0000256" key="9">
    <source>
        <dbReference type="SAM" id="SignalP"/>
    </source>
</evidence>
<feature type="transmembrane region" description="Helical" evidence="8">
    <location>
        <begin position="222"/>
        <end position="239"/>
    </location>
</feature>
<evidence type="ECO:0000256" key="8">
    <source>
        <dbReference type="SAM" id="Phobius"/>
    </source>
</evidence>
<comment type="caution">
    <text evidence="10">The sequence shown here is derived from an EMBL/GenBank/DDBJ whole genome shotgun (WGS) entry which is preliminary data.</text>
</comment>
<dbReference type="InterPro" id="IPR002781">
    <property type="entry name" value="TM_pro_TauE-like"/>
</dbReference>
<feature type="transmembrane region" description="Helical" evidence="8">
    <location>
        <begin position="251"/>
        <end position="269"/>
    </location>
</feature>
<comment type="subcellular location">
    <subcellularLocation>
        <location evidence="1">Cell membrane</location>
        <topology evidence="1">Multi-pass membrane protein</topology>
    </subcellularLocation>
</comment>
<evidence type="ECO:0000256" key="2">
    <source>
        <dbReference type="ARBA" id="ARBA00022448"/>
    </source>
</evidence>
<evidence type="ECO:0008006" key="12">
    <source>
        <dbReference type="Google" id="ProtNLM"/>
    </source>
</evidence>
<keyword evidence="4 8" id="KW-0812">Transmembrane</keyword>
<dbReference type="InterPro" id="IPR052017">
    <property type="entry name" value="TSUP"/>
</dbReference>
<evidence type="ECO:0000313" key="11">
    <source>
        <dbReference type="Proteomes" id="UP001642484"/>
    </source>
</evidence>
<feature type="compositionally biased region" description="Basic and acidic residues" evidence="7">
    <location>
        <begin position="343"/>
        <end position="353"/>
    </location>
</feature>
<dbReference type="Pfam" id="PF01925">
    <property type="entry name" value="TauE"/>
    <property type="match status" value="1"/>
</dbReference>
<feature type="transmembrane region" description="Helical" evidence="8">
    <location>
        <begin position="184"/>
        <end position="210"/>
    </location>
</feature>
<keyword evidence="2" id="KW-0813">Transport</keyword>
<evidence type="ECO:0000256" key="5">
    <source>
        <dbReference type="ARBA" id="ARBA00022989"/>
    </source>
</evidence>
<dbReference type="EMBL" id="CAXAMN010022751">
    <property type="protein sequence ID" value="CAK9072464.1"/>
    <property type="molecule type" value="Genomic_DNA"/>
</dbReference>
<organism evidence="10 11">
    <name type="scientific">Durusdinium trenchii</name>
    <dbReference type="NCBI Taxonomy" id="1381693"/>
    <lineage>
        <taxon>Eukaryota</taxon>
        <taxon>Sar</taxon>
        <taxon>Alveolata</taxon>
        <taxon>Dinophyceae</taxon>
        <taxon>Suessiales</taxon>
        <taxon>Symbiodiniaceae</taxon>
        <taxon>Durusdinium</taxon>
    </lineage>
</organism>
<evidence type="ECO:0000256" key="7">
    <source>
        <dbReference type="SAM" id="MobiDB-lite"/>
    </source>
</evidence>
<sequence>MAPGFLTASLIFLLSHVSGVARVVAAVGGYMILTMGLMFADFFGYNFGMKDAAGFVVFFDLGSIFTAWSLREHLRWSFLLVAGVPWTLCDLLGAQVLVQNDSSPWLKPAFGGLLFIVLLTDAFEVWRKSKQAKVPVHTAIENRDVQGDPSANVVGHQNCDLPPVPMQKETSKRFDVWGNWKWCVLFGITGGLLKGLFTVPMPALVVFLLFSGIDKDTWRANLILLNIFGMATKGYYLFYAQSLFEVARIPQYAATTLGVLAATPVGNFLAKRLDKERFKDIVRLFAFTGGSSMVATAAESQSLQLWCSFTSLLLGVLTLCCRWRKRPLLPEGEEQELQGLGDETPKGAEEAKV</sequence>
<keyword evidence="9" id="KW-0732">Signal</keyword>
<reference evidence="10 11" key="1">
    <citation type="submission" date="2024-02" db="EMBL/GenBank/DDBJ databases">
        <authorList>
            <person name="Chen Y."/>
            <person name="Shah S."/>
            <person name="Dougan E. K."/>
            <person name="Thang M."/>
            <person name="Chan C."/>
        </authorList>
    </citation>
    <scope>NUCLEOTIDE SEQUENCE [LARGE SCALE GENOMIC DNA]</scope>
</reference>
<feature type="chain" id="PRO_5046614174" description="Mannosyltransferase" evidence="9">
    <location>
        <begin position="20"/>
        <end position="353"/>
    </location>
</feature>
<feature type="region of interest" description="Disordered" evidence="7">
    <location>
        <begin position="334"/>
        <end position="353"/>
    </location>
</feature>
<dbReference type="PANTHER" id="PTHR30269">
    <property type="entry name" value="TRANSMEMBRANE PROTEIN YFCA"/>
    <property type="match status" value="1"/>
</dbReference>
<keyword evidence="3" id="KW-1003">Cell membrane</keyword>
<evidence type="ECO:0000256" key="6">
    <source>
        <dbReference type="ARBA" id="ARBA00023136"/>
    </source>
</evidence>
<feature type="transmembrane region" description="Helical" evidence="8">
    <location>
        <begin position="52"/>
        <end position="70"/>
    </location>
</feature>
<feature type="signal peptide" evidence="9">
    <location>
        <begin position="1"/>
        <end position="19"/>
    </location>
</feature>
<proteinExistence type="predicted"/>
<name>A0ABP0P9M2_9DINO</name>
<dbReference type="PANTHER" id="PTHR30269:SF38">
    <property type="entry name" value="SULFITE EXPORTER TAUE_SAFE"/>
    <property type="match status" value="1"/>
</dbReference>
<evidence type="ECO:0000256" key="4">
    <source>
        <dbReference type="ARBA" id="ARBA00022692"/>
    </source>
</evidence>
<keyword evidence="11" id="KW-1185">Reference proteome</keyword>
<protein>
    <recommendedName>
        <fullName evidence="12">Mannosyltransferase</fullName>
    </recommendedName>
</protein>
<keyword evidence="6 8" id="KW-0472">Membrane</keyword>
<accession>A0ABP0P9M2</accession>
<evidence type="ECO:0000256" key="3">
    <source>
        <dbReference type="ARBA" id="ARBA00022475"/>
    </source>
</evidence>
<feature type="transmembrane region" description="Helical" evidence="8">
    <location>
        <begin position="29"/>
        <end position="45"/>
    </location>
</feature>
<keyword evidence="5 8" id="KW-1133">Transmembrane helix</keyword>